<name>A0A6F9EHD5_9BACL</name>
<accession>A0A6F9EHD5</accession>
<feature type="transmembrane region" description="Helical" evidence="1">
    <location>
        <begin position="125"/>
        <end position="143"/>
    </location>
</feature>
<dbReference type="AlphaFoldDB" id="A0A6F9EHD5"/>
<sequence length="179" mass="18961">MDAPLWIAMAWVTMRGLGVSTKRILLEVASTAALLVTGGWTWLHLDRRTVEAIGAWAANLTAIPGTAWPAGSGTAANTLPSLRESATFIAGGLTIFLAALLIVSAIHVALGAIERPRSGAIHPNLIGALLSLAGYTGIYYGLWRIAFRLTRNPEFAALLPWVKNSVWFTLLGSPSPFGG</sequence>
<dbReference type="Proteomes" id="UP000502196">
    <property type="component" value="Chromosome"/>
</dbReference>
<keyword evidence="1" id="KW-1133">Transmembrane helix</keyword>
<evidence type="ECO:0000256" key="1">
    <source>
        <dbReference type="SAM" id="Phobius"/>
    </source>
</evidence>
<evidence type="ECO:0000313" key="2">
    <source>
        <dbReference type="EMBL" id="CAB3396356.1"/>
    </source>
</evidence>
<reference evidence="2 3" key="1">
    <citation type="submission" date="2020-04" db="EMBL/GenBank/DDBJ databases">
        <authorList>
            <person name="Hogendoorn C."/>
        </authorList>
    </citation>
    <scope>NUCLEOTIDE SEQUENCE [LARGE SCALE GENOMIC DNA]</scope>
    <source>
        <strain evidence="2">COOX1</strain>
    </source>
</reference>
<organism evidence="2 3">
    <name type="scientific">Kyrpidia spormannii</name>
    <dbReference type="NCBI Taxonomy" id="2055160"/>
    <lineage>
        <taxon>Bacteria</taxon>
        <taxon>Bacillati</taxon>
        <taxon>Bacillota</taxon>
        <taxon>Bacilli</taxon>
        <taxon>Bacillales</taxon>
        <taxon>Alicyclobacillaceae</taxon>
        <taxon>Kyrpidia</taxon>
    </lineage>
</organism>
<feature type="transmembrane region" description="Helical" evidence="1">
    <location>
        <begin position="24"/>
        <end position="43"/>
    </location>
</feature>
<feature type="transmembrane region" description="Helical" evidence="1">
    <location>
        <begin position="88"/>
        <end position="113"/>
    </location>
</feature>
<dbReference type="EMBL" id="LR792683">
    <property type="protein sequence ID" value="CAB3396356.1"/>
    <property type="molecule type" value="Genomic_DNA"/>
</dbReference>
<keyword evidence="1" id="KW-0812">Transmembrane</keyword>
<protein>
    <submittedName>
        <fullName evidence="2">Uncharacterized protein</fullName>
    </submittedName>
</protein>
<keyword evidence="1" id="KW-0472">Membrane</keyword>
<proteinExistence type="predicted"/>
<gene>
    <name evidence="2" type="ORF">COOX1_3602</name>
</gene>
<evidence type="ECO:0000313" key="3">
    <source>
        <dbReference type="Proteomes" id="UP000502196"/>
    </source>
</evidence>
<dbReference type="RefSeq" id="WP_170086710.1">
    <property type="nucleotide sequence ID" value="NZ_CP047971.1"/>
</dbReference>